<protein>
    <submittedName>
        <fullName evidence="2">GlcNAc-PI de-N-acetylase</fullName>
    </submittedName>
</protein>
<dbReference type="AlphaFoldDB" id="A0A7D3ZJE8"/>
<accession>A0A7D3ZJE8</accession>
<organism evidence="2 3">
    <name type="scientific">Actinomadura verrucosospora</name>
    <dbReference type="NCBI Taxonomy" id="46165"/>
    <lineage>
        <taxon>Bacteria</taxon>
        <taxon>Bacillati</taxon>
        <taxon>Actinomycetota</taxon>
        <taxon>Actinomycetes</taxon>
        <taxon>Streptosporangiales</taxon>
        <taxon>Thermomonosporaceae</taxon>
        <taxon>Actinomadura</taxon>
    </lineage>
</organism>
<reference evidence="2 3" key="1">
    <citation type="submission" date="2020-05" db="EMBL/GenBank/DDBJ databases">
        <title>Actinomadura verrucosospora NRRL-B18236 (PFL_A860) Genome sequencing and assembly.</title>
        <authorList>
            <person name="Samborskyy M."/>
        </authorList>
    </citation>
    <scope>NUCLEOTIDE SEQUENCE [LARGE SCALE GENOMIC DNA]</scope>
    <source>
        <strain evidence="2 3">NRRL:B18236</strain>
    </source>
</reference>
<proteinExistence type="predicted"/>
<sequence>MPYTLVSFHAHPDDEALLTAGTLARAAADGHRVVLVMATVGEAGLAASADREDGRLGERRVAELRDSARALGCARVEWLGYADSGMASDPSGAPDSFAHADVEEAAARLAAILAEEGADVLTVYDPAGGYGHPDHVQVHRVGVRAAELAGTRVVLEATVDRRLLRRALALIARLPGIPADFAPSRFAAAYSAPEALTHRVDVRRFTKQKRAAMAAHATQAGADTGVRTLAVLLRLPRPVFRRALGHEWYVEHGRTPARPLLDDVFATLRDAPRG</sequence>
<dbReference type="InterPro" id="IPR003737">
    <property type="entry name" value="GlcNAc_PI_deacetylase-related"/>
</dbReference>
<dbReference type="GO" id="GO:0016137">
    <property type="term" value="P:glycoside metabolic process"/>
    <property type="evidence" value="ECO:0007669"/>
    <property type="project" value="UniProtKB-ARBA"/>
</dbReference>
<evidence type="ECO:0000313" key="2">
    <source>
        <dbReference type="EMBL" id="QKG19723.1"/>
    </source>
</evidence>
<name>A0A7D3ZJE8_ACTVE</name>
<dbReference type="GO" id="GO:0016811">
    <property type="term" value="F:hydrolase activity, acting on carbon-nitrogen (but not peptide) bonds, in linear amides"/>
    <property type="evidence" value="ECO:0007669"/>
    <property type="project" value="TreeGrafter"/>
</dbReference>
<keyword evidence="3" id="KW-1185">Reference proteome</keyword>
<dbReference type="Gene3D" id="3.40.50.10320">
    <property type="entry name" value="LmbE-like"/>
    <property type="match status" value="1"/>
</dbReference>
<dbReference type="InterPro" id="IPR024078">
    <property type="entry name" value="LmbE-like_dom_sf"/>
</dbReference>
<dbReference type="PANTHER" id="PTHR12993">
    <property type="entry name" value="N-ACETYLGLUCOSAMINYL-PHOSPHATIDYLINOSITOL DE-N-ACETYLASE-RELATED"/>
    <property type="match status" value="1"/>
</dbReference>
<dbReference type="Proteomes" id="UP000501240">
    <property type="component" value="Chromosome"/>
</dbReference>
<dbReference type="RefSeq" id="WP_246342710.1">
    <property type="nucleotide sequence ID" value="NZ_CP053892.1"/>
</dbReference>
<dbReference type="EMBL" id="CP053892">
    <property type="protein sequence ID" value="QKG19723.1"/>
    <property type="molecule type" value="Genomic_DNA"/>
</dbReference>
<gene>
    <name evidence="2" type="ORF">ACTIVE_1359</name>
</gene>
<dbReference type="Pfam" id="PF02585">
    <property type="entry name" value="PIG-L"/>
    <property type="match status" value="1"/>
</dbReference>
<dbReference type="PANTHER" id="PTHR12993:SF26">
    <property type="entry name" value="1D-MYO-INOSITOL 2-ACETAMIDO-2-DEOXY-ALPHA-D-GLUCOPYRANOSIDE DEACETYLASE"/>
    <property type="match status" value="1"/>
</dbReference>
<keyword evidence="1" id="KW-0862">Zinc</keyword>
<evidence type="ECO:0000256" key="1">
    <source>
        <dbReference type="ARBA" id="ARBA00022833"/>
    </source>
</evidence>
<dbReference type="SUPFAM" id="SSF102588">
    <property type="entry name" value="LmbE-like"/>
    <property type="match status" value="1"/>
</dbReference>
<evidence type="ECO:0000313" key="3">
    <source>
        <dbReference type="Proteomes" id="UP000501240"/>
    </source>
</evidence>